<dbReference type="AlphaFoldDB" id="A0AAV4NKL7"/>
<evidence type="ECO:0000313" key="1">
    <source>
        <dbReference type="EMBL" id="GIX84260.1"/>
    </source>
</evidence>
<sequence length="154" mass="17518">MRWRGRQRHLNQLLELFRNLNIGVGKEGRDCRWGRDCISPVGLFQAVLQDSGSSRNGQQAVRGLLSGWSICLDIYEVPPTSPGDRSFADDIILYVPREGARGGKGDETSKFLADNTSLEGVNDEHFLRIFRQQHCYCPRPLTRFFDFLPGRFGD</sequence>
<name>A0AAV4NKL7_9ARAC</name>
<dbReference type="Proteomes" id="UP001054837">
    <property type="component" value="Unassembled WGS sequence"/>
</dbReference>
<reference evidence="1 2" key="1">
    <citation type="submission" date="2021-06" db="EMBL/GenBank/DDBJ databases">
        <title>Caerostris darwini draft genome.</title>
        <authorList>
            <person name="Kono N."/>
            <person name="Arakawa K."/>
        </authorList>
    </citation>
    <scope>NUCLEOTIDE SEQUENCE [LARGE SCALE GENOMIC DNA]</scope>
</reference>
<evidence type="ECO:0000313" key="2">
    <source>
        <dbReference type="Proteomes" id="UP001054837"/>
    </source>
</evidence>
<protein>
    <submittedName>
        <fullName evidence="1">Uncharacterized protein</fullName>
    </submittedName>
</protein>
<organism evidence="1 2">
    <name type="scientific">Caerostris darwini</name>
    <dbReference type="NCBI Taxonomy" id="1538125"/>
    <lineage>
        <taxon>Eukaryota</taxon>
        <taxon>Metazoa</taxon>
        <taxon>Ecdysozoa</taxon>
        <taxon>Arthropoda</taxon>
        <taxon>Chelicerata</taxon>
        <taxon>Arachnida</taxon>
        <taxon>Araneae</taxon>
        <taxon>Araneomorphae</taxon>
        <taxon>Entelegynae</taxon>
        <taxon>Araneoidea</taxon>
        <taxon>Araneidae</taxon>
        <taxon>Caerostris</taxon>
    </lineage>
</organism>
<dbReference type="EMBL" id="BPLQ01001709">
    <property type="protein sequence ID" value="GIX84260.1"/>
    <property type="molecule type" value="Genomic_DNA"/>
</dbReference>
<gene>
    <name evidence="1" type="ORF">CDAR_48741</name>
</gene>
<comment type="caution">
    <text evidence="1">The sequence shown here is derived from an EMBL/GenBank/DDBJ whole genome shotgun (WGS) entry which is preliminary data.</text>
</comment>
<proteinExistence type="predicted"/>
<keyword evidence="2" id="KW-1185">Reference proteome</keyword>
<accession>A0AAV4NKL7</accession>